<organism evidence="1 3">
    <name type="scientific">Lentilactobacillus farraginis DSM 18382 = JCM 14108</name>
    <dbReference type="NCBI Taxonomy" id="1423743"/>
    <lineage>
        <taxon>Bacteria</taxon>
        <taxon>Bacillati</taxon>
        <taxon>Bacillota</taxon>
        <taxon>Bacilli</taxon>
        <taxon>Lactobacillales</taxon>
        <taxon>Lactobacillaceae</taxon>
        <taxon>Lentilactobacillus</taxon>
    </lineage>
</organism>
<proteinExistence type="predicted"/>
<evidence type="ECO:0000313" key="4">
    <source>
        <dbReference type="Proteomes" id="UP000051966"/>
    </source>
</evidence>
<dbReference type="EMBL" id="BAKI01000017">
    <property type="protein sequence ID" value="GAF36787.1"/>
    <property type="molecule type" value="Genomic_DNA"/>
</dbReference>
<name>X0PI69_9LACO</name>
<comment type="caution">
    <text evidence="1">The sequence shown here is derived from an EMBL/GenBank/DDBJ whole genome shotgun (WGS) entry which is preliminary data.</text>
</comment>
<evidence type="ECO:0000313" key="2">
    <source>
        <dbReference type="EMBL" id="KRM08749.1"/>
    </source>
</evidence>
<dbReference type="Proteomes" id="UP000051966">
    <property type="component" value="Unassembled WGS sequence"/>
</dbReference>
<reference evidence="2 4" key="2">
    <citation type="journal article" date="2015" name="Genome Announc.">
        <title>Expanding the biotechnology potential of lactobacilli through comparative genomics of 213 strains and associated genera.</title>
        <authorList>
            <person name="Sun Z."/>
            <person name="Harris H.M."/>
            <person name="McCann A."/>
            <person name="Guo C."/>
            <person name="Argimon S."/>
            <person name="Zhang W."/>
            <person name="Yang X."/>
            <person name="Jeffery I.B."/>
            <person name="Cooney J.C."/>
            <person name="Kagawa T.F."/>
            <person name="Liu W."/>
            <person name="Song Y."/>
            <person name="Salvetti E."/>
            <person name="Wrobel A."/>
            <person name="Rasinkangas P."/>
            <person name="Parkhill J."/>
            <person name="Rea M.C."/>
            <person name="O'Sullivan O."/>
            <person name="Ritari J."/>
            <person name="Douillard F.P."/>
            <person name="Paul Ross R."/>
            <person name="Yang R."/>
            <person name="Briner A.E."/>
            <person name="Felis G.E."/>
            <person name="de Vos W.M."/>
            <person name="Barrangou R."/>
            <person name="Klaenhammer T.R."/>
            <person name="Caufield P.W."/>
            <person name="Cui Y."/>
            <person name="Zhang H."/>
            <person name="O'Toole P.W."/>
        </authorList>
    </citation>
    <scope>NUCLEOTIDE SEQUENCE [LARGE SCALE GENOMIC DNA]</scope>
    <source>
        <strain evidence="2 4">DSM 18382</strain>
    </source>
</reference>
<dbReference type="STRING" id="1423743.FD41_GL000067"/>
<dbReference type="EMBL" id="AZFY01000073">
    <property type="protein sequence ID" value="KRM08749.1"/>
    <property type="molecule type" value="Genomic_DNA"/>
</dbReference>
<protein>
    <submittedName>
        <fullName evidence="1">Uncharacterized protein</fullName>
    </submittedName>
</protein>
<dbReference type="AlphaFoldDB" id="X0PI69"/>
<reference evidence="1" key="1">
    <citation type="journal article" date="2014" name="Genome Announc.">
        <title>Draft Genome Sequences of Two Lactobacillus Strains, L. farraginis JCM 14108T and L. composti JCM 14202T, Isolated from Compost of Distilled Shochu Residue.</title>
        <authorList>
            <person name="Yuki M."/>
            <person name="Oshima K."/>
            <person name="Suda W."/>
            <person name="Kitahara M."/>
            <person name="Kitamura K."/>
            <person name="Iida T."/>
            <person name="Hattori M."/>
            <person name="Ohkuma M."/>
        </authorList>
    </citation>
    <scope>NUCLEOTIDE SEQUENCE [LARGE SCALE GENOMIC DNA]</scope>
    <source>
        <strain evidence="1">JCM 14108</strain>
    </source>
</reference>
<dbReference type="PATRIC" id="fig|1423743.5.peg.69"/>
<evidence type="ECO:0000313" key="1">
    <source>
        <dbReference type="EMBL" id="GAF36787.1"/>
    </source>
</evidence>
<dbReference type="Proteomes" id="UP000019488">
    <property type="component" value="Unassembled WGS sequence"/>
</dbReference>
<gene>
    <name evidence="2" type="ORF">FD41_GL000067</name>
    <name evidence="1" type="ORF">JCM14108_1771</name>
</gene>
<accession>X0PI69</accession>
<sequence>MPAALTFLKKVDEYHRLQASLKVIPIADSAAFNHSFLIVVYTISLAHFQKQMAFKFLNWDTN</sequence>
<keyword evidence="4" id="KW-1185">Reference proteome</keyword>
<evidence type="ECO:0000313" key="3">
    <source>
        <dbReference type="Proteomes" id="UP000019488"/>
    </source>
</evidence>